<dbReference type="SUPFAM" id="SSF55331">
    <property type="entry name" value="Tautomerase/MIF"/>
    <property type="match status" value="1"/>
</dbReference>
<dbReference type="RefSeq" id="WP_059150129.1">
    <property type="nucleotide sequence ID" value="NZ_KQ130452.1"/>
</dbReference>
<sequence>MPKLIIHSPTGTFDAADRQRVASALTALGLDCEGLPSSPMVRSTVWTYFADYAVDAVFMGNESARLPVVTLQIYALVGGLDAAGKRRLIEGATAILDRRQDGTSVAPVYVVIHEVAEEDWGIFGRQADLAALRTSASDAPAI</sequence>
<name>A0A0J7Y5Z2_9SPHN</name>
<dbReference type="AlphaFoldDB" id="A0A0J7Y5Z2"/>
<reference evidence="1 2" key="1">
    <citation type="journal article" date="2015" name="G3 (Bethesda)">
        <title>Insights into Ongoing Evolution of the Hexachlorocyclohexane Catabolic Pathway from Comparative Genomics of Ten Sphingomonadaceae Strains.</title>
        <authorList>
            <person name="Pearce S.L."/>
            <person name="Oakeshott J.G."/>
            <person name="Pandey G."/>
        </authorList>
    </citation>
    <scope>NUCLEOTIDE SEQUENCE [LARGE SCALE GENOMIC DNA]</scope>
    <source>
        <strain evidence="1 2">LL02</strain>
    </source>
</reference>
<dbReference type="EMBL" id="JACU01000002">
    <property type="protein sequence ID" value="KMS59354.1"/>
    <property type="molecule type" value="Genomic_DNA"/>
</dbReference>
<organism evidence="1 2">
    <name type="scientific">Novosphingobium barchaimii LL02</name>
    <dbReference type="NCBI Taxonomy" id="1114963"/>
    <lineage>
        <taxon>Bacteria</taxon>
        <taxon>Pseudomonadati</taxon>
        <taxon>Pseudomonadota</taxon>
        <taxon>Alphaproteobacteria</taxon>
        <taxon>Sphingomonadales</taxon>
        <taxon>Sphingomonadaceae</taxon>
        <taxon>Novosphingobium</taxon>
    </lineage>
</organism>
<protein>
    <submittedName>
        <fullName evidence="1">4-oxalocrotonate tautomerase</fullName>
    </submittedName>
</protein>
<dbReference type="PATRIC" id="fig|1114963.3.peg.722"/>
<dbReference type="Proteomes" id="UP000052268">
    <property type="component" value="Unassembled WGS sequence"/>
</dbReference>
<accession>A0A0J7Y5Z2</accession>
<evidence type="ECO:0000313" key="1">
    <source>
        <dbReference type="EMBL" id="KMS59354.1"/>
    </source>
</evidence>
<comment type="caution">
    <text evidence="1">The sequence shown here is derived from an EMBL/GenBank/DDBJ whole genome shotgun (WGS) entry which is preliminary data.</text>
</comment>
<evidence type="ECO:0000313" key="2">
    <source>
        <dbReference type="Proteomes" id="UP000052268"/>
    </source>
</evidence>
<dbReference type="OrthoDB" id="9803586at2"/>
<proteinExistence type="predicted"/>
<dbReference type="InterPro" id="IPR014347">
    <property type="entry name" value="Tautomerase/MIF_sf"/>
</dbReference>
<dbReference type="Gene3D" id="3.30.429.10">
    <property type="entry name" value="Macrophage Migration Inhibitory Factor"/>
    <property type="match status" value="1"/>
</dbReference>
<gene>
    <name evidence="1" type="ORF">V474_09105</name>
</gene>
<keyword evidence="2" id="KW-1185">Reference proteome</keyword>